<dbReference type="EMBL" id="CP097463">
    <property type="protein sequence ID" value="WAX55245.1"/>
    <property type="molecule type" value="Genomic_DNA"/>
</dbReference>
<protein>
    <submittedName>
        <fullName evidence="7">MFS transporter</fullName>
    </submittedName>
</protein>
<accession>A0ABY7JU77</accession>
<dbReference type="PANTHER" id="PTHR23513">
    <property type="entry name" value="INTEGRAL MEMBRANE EFFLUX PROTEIN-RELATED"/>
    <property type="match status" value="1"/>
</dbReference>
<dbReference type="CDD" id="cd06173">
    <property type="entry name" value="MFS_MefA_like"/>
    <property type="match status" value="1"/>
</dbReference>
<evidence type="ECO:0000256" key="2">
    <source>
        <dbReference type="ARBA" id="ARBA00022475"/>
    </source>
</evidence>
<keyword evidence="4 6" id="KW-1133">Transmembrane helix</keyword>
<feature type="transmembrane region" description="Helical" evidence="6">
    <location>
        <begin position="275"/>
        <end position="296"/>
    </location>
</feature>
<feature type="transmembrane region" description="Helical" evidence="6">
    <location>
        <begin position="239"/>
        <end position="263"/>
    </location>
</feature>
<dbReference type="InterPro" id="IPR036259">
    <property type="entry name" value="MFS_trans_sf"/>
</dbReference>
<name>A0ABY7JU77_9ACTN</name>
<evidence type="ECO:0000256" key="5">
    <source>
        <dbReference type="ARBA" id="ARBA00023136"/>
    </source>
</evidence>
<feature type="transmembrane region" description="Helical" evidence="6">
    <location>
        <begin position="368"/>
        <end position="391"/>
    </location>
</feature>
<evidence type="ECO:0000256" key="4">
    <source>
        <dbReference type="ARBA" id="ARBA00022989"/>
    </source>
</evidence>
<feature type="transmembrane region" description="Helical" evidence="6">
    <location>
        <begin position="20"/>
        <end position="43"/>
    </location>
</feature>
<feature type="transmembrane region" description="Helical" evidence="6">
    <location>
        <begin position="397"/>
        <end position="418"/>
    </location>
</feature>
<gene>
    <name evidence="7" type="ORF">M6B22_11825</name>
</gene>
<comment type="subcellular location">
    <subcellularLocation>
        <location evidence="1">Cell membrane</location>
        <topology evidence="1">Multi-pass membrane protein</topology>
    </subcellularLocation>
</comment>
<feature type="transmembrane region" description="Helical" evidence="6">
    <location>
        <begin position="151"/>
        <end position="172"/>
    </location>
</feature>
<keyword evidence="5 6" id="KW-0472">Membrane</keyword>
<feature type="transmembrane region" description="Helical" evidence="6">
    <location>
        <begin position="111"/>
        <end position="139"/>
    </location>
</feature>
<dbReference type="Pfam" id="PF07690">
    <property type="entry name" value="MFS_1"/>
    <property type="match status" value="1"/>
</dbReference>
<organism evidence="7 8">
    <name type="scientific">Jatrophihabitans cynanchi</name>
    <dbReference type="NCBI Taxonomy" id="2944128"/>
    <lineage>
        <taxon>Bacteria</taxon>
        <taxon>Bacillati</taxon>
        <taxon>Actinomycetota</taxon>
        <taxon>Actinomycetes</taxon>
        <taxon>Jatrophihabitantales</taxon>
        <taxon>Jatrophihabitantaceae</taxon>
        <taxon>Jatrophihabitans</taxon>
    </lineage>
</organism>
<sequence length="434" mass="45137">MRARGHLTTILAAPGFRRLFAVRLAGQFGDGVFQVSLAGAVLFSPDRQVHASDVAAGFTVLLLPYSLVGPFAGVLLDRWWRQRVLVFSNVCRALVVLLVAAEIAARWSGVLFYATALVVISLSRFFLSALSAALPHVVVEDDLVTANSLSGTVGSIATTLGGASALAVRAAAGSSAGAYAVIATVALAPYLGSAALARRFERDRLGPDEVERGNRETVAAIARGLLDGARHVRARRPALYALSAIAVHRLCFGLWTVTTLLLYRNYFAASGPVRTGLAGLTQVVVAVAIGGGLAALSTPGAARRLGYATWPALLLAGSGVVLPAFGLPYRITLALAGALLLGFASQGIKICVDTIVQVSVDDEFRGRVFALYDTLFNLALVLAAALTALALPETGRTPVTLVLLSAGYLLTAAGYLALARTVTGSVTAVARTSR</sequence>
<dbReference type="Gene3D" id="1.20.1250.20">
    <property type="entry name" value="MFS general substrate transporter like domains"/>
    <property type="match status" value="1"/>
</dbReference>
<feature type="transmembrane region" description="Helical" evidence="6">
    <location>
        <begin position="178"/>
        <end position="197"/>
    </location>
</feature>
<evidence type="ECO:0000256" key="6">
    <source>
        <dbReference type="SAM" id="Phobius"/>
    </source>
</evidence>
<evidence type="ECO:0000313" key="7">
    <source>
        <dbReference type="EMBL" id="WAX55245.1"/>
    </source>
</evidence>
<dbReference type="InterPro" id="IPR011701">
    <property type="entry name" value="MFS"/>
</dbReference>
<proteinExistence type="predicted"/>
<keyword evidence="2" id="KW-1003">Cell membrane</keyword>
<keyword evidence="8" id="KW-1185">Reference proteome</keyword>
<feature type="transmembrane region" description="Helical" evidence="6">
    <location>
        <begin position="55"/>
        <end position="77"/>
    </location>
</feature>
<evidence type="ECO:0000313" key="8">
    <source>
        <dbReference type="Proteomes" id="UP001164693"/>
    </source>
</evidence>
<dbReference type="Proteomes" id="UP001164693">
    <property type="component" value="Chromosome"/>
</dbReference>
<reference evidence="7" key="1">
    <citation type="submission" date="2022-05" db="EMBL/GenBank/DDBJ databases">
        <title>Jatrophihabitans sp. SB3-54 whole genome sequence.</title>
        <authorList>
            <person name="Suh M.K."/>
            <person name="Eom M.K."/>
            <person name="Kim J.S."/>
            <person name="Kim H.S."/>
            <person name="Do H.E."/>
            <person name="Shin Y.K."/>
            <person name="Lee J.-S."/>
        </authorList>
    </citation>
    <scope>NUCLEOTIDE SEQUENCE</scope>
    <source>
        <strain evidence="7">SB3-54</strain>
    </source>
</reference>
<keyword evidence="3 6" id="KW-0812">Transmembrane</keyword>
<evidence type="ECO:0000256" key="3">
    <source>
        <dbReference type="ARBA" id="ARBA00022692"/>
    </source>
</evidence>
<feature type="transmembrane region" description="Helical" evidence="6">
    <location>
        <begin position="308"/>
        <end position="327"/>
    </location>
</feature>
<dbReference type="RefSeq" id="WP_269441748.1">
    <property type="nucleotide sequence ID" value="NZ_CP097463.1"/>
</dbReference>
<feature type="transmembrane region" description="Helical" evidence="6">
    <location>
        <begin position="84"/>
        <end position="105"/>
    </location>
</feature>
<dbReference type="PANTHER" id="PTHR23513:SF17">
    <property type="entry name" value="MEMBRANE PROTEIN"/>
    <property type="match status" value="1"/>
</dbReference>
<feature type="transmembrane region" description="Helical" evidence="6">
    <location>
        <begin position="333"/>
        <end position="356"/>
    </location>
</feature>
<dbReference type="SUPFAM" id="SSF103473">
    <property type="entry name" value="MFS general substrate transporter"/>
    <property type="match status" value="1"/>
</dbReference>
<evidence type="ECO:0000256" key="1">
    <source>
        <dbReference type="ARBA" id="ARBA00004651"/>
    </source>
</evidence>